<evidence type="ECO:0000313" key="5">
    <source>
        <dbReference type="EMBL" id="KAJ5069877.1"/>
    </source>
</evidence>
<evidence type="ECO:0000256" key="2">
    <source>
        <dbReference type="SAM" id="SignalP"/>
    </source>
</evidence>
<dbReference type="OrthoDB" id="3789175at2759"/>
<evidence type="ECO:0000256" key="1">
    <source>
        <dbReference type="ARBA" id="ARBA00008455"/>
    </source>
</evidence>
<dbReference type="InterPro" id="IPR013128">
    <property type="entry name" value="Peptidase_C1A"/>
</dbReference>
<dbReference type="PRINTS" id="PR00705">
    <property type="entry name" value="PAPAIN"/>
</dbReference>
<reference evidence="5" key="1">
    <citation type="submission" date="2022-10" db="EMBL/GenBank/DDBJ databases">
        <title>Novel sulphate-reducing endosymbionts in the free-living metamonad Anaeramoeba.</title>
        <authorList>
            <person name="Jerlstrom-Hultqvist J."/>
            <person name="Cepicka I."/>
            <person name="Gallot-Lavallee L."/>
            <person name="Salas-Leiva D."/>
            <person name="Curtis B.A."/>
            <person name="Zahonova K."/>
            <person name="Pipaliya S."/>
            <person name="Dacks J."/>
            <person name="Roger A.J."/>
        </authorList>
    </citation>
    <scope>NUCLEOTIDE SEQUENCE</scope>
    <source>
        <strain evidence="5">BMAN</strain>
    </source>
</reference>
<feature type="chain" id="PRO_5040144525" evidence="2">
    <location>
        <begin position="18"/>
        <end position="459"/>
    </location>
</feature>
<gene>
    <name evidence="5" type="ORF">M0811_11539</name>
</gene>
<sequence>MRIYLLSFLLIFSFVFSKKISFKQGLTNSLKEEKPTPHPFEVYTQNFNKIYEPEEYETRKEIYMKNRKKIKAHNLYFLNTWKAGENQFTDWTDEEFNAYLTKFPTPESEFTPLDRSKLQPLTDIPTSFDCSGNMTSAKNQGSCGASWAFSAIGITEGAFAIHEDILIDLSQQDAISCDGSDSGCYSGTTYGGLGYLSVSGACADHLWPYEESNGTCGGTQKTDCESQKYVYLNQINSTDLTSLPENERVDVLMQIVSTYGPVGGFIDASLLDTYSWGLWNIPWCSSNTSDANQFVTIVGYGIEGTTPFWKIKNSWGTDWGEAGYFRFVKGLNVCGIENYAFFAESVMNFGLTKFNGAVTGLKVVSNSSKSFEISWDPYPGADKYFVKASLYNGEYLYVWETSNTSFSKSIKFRYITATCWVGPIKDSQYGNLGVSITFDSAHTISLSFFALLLILFNFF</sequence>
<comment type="similarity">
    <text evidence="1">Belongs to the peptidase C1 family.</text>
</comment>
<comment type="caution">
    <text evidence="5">The sequence shown here is derived from an EMBL/GenBank/DDBJ whole genome shotgun (WGS) entry which is preliminary data.</text>
</comment>
<feature type="domain" description="Peptidase C1A papain C-terminal" evidence="3">
    <location>
        <begin position="124"/>
        <end position="344"/>
    </location>
</feature>
<dbReference type="InterPro" id="IPR039417">
    <property type="entry name" value="Peptidase_C1A_papain-like"/>
</dbReference>
<dbReference type="AlphaFoldDB" id="A0A9Q0LBL6"/>
<organism evidence="5 6">
    <name type="scientific">Anaeramoeba ignava</name>
    <name type="common">Anaerobic marine amoeba</name>
    <dbReference type="NCBI Taxonomy" id="1746090"/>
    <lineage>
        <taxon>Eukaryota</taxon>
        <taxon>Metamonada</taxon>
        <taxon>Anaeramoebidae</taxon>
        <taxon>Anaeramoeba</taxon>
    </lineage>
</organism>
<dbReference type="PANTHER" id="PTHR12411">
    <property type="entry name" value="CYSTEINE PROTEASE FAMILY C1-RELATED"/>
    <property type="match status" value="1"/>
</dbReference>
<keyword evidence="2" id="KW-0732">Signal</keyword>
<feature type="signal peptide" evidence="2">
    <location>
        <begin position="1"/>
        <end position="17"/>
    </location>
</feature>
<name>A0A9Q0LBL6_ANAIG</name>
<accession>A0A9Q0LBL6</accession>
<proteinExistence type="inferred from homology"/>
<dbReference type="SMART" id="SM00848">
    <property type="entry name" value="Inhibitor_I29"/>
    <property type="match status" value="1"/>
</dbReference>
<evidence type="ECO:0000313" key="6">
    <source>
        <dbReference type="Proteomes" id="UP001149090"/>
    </source>
</evidence>
<dbReference type="CDD" id="cd02248">
    <property type="entry name" value="Peptidase_C1A"/>
    <property type="match status" value="1"/>
</dbReference>
<dbReference type="Pfam" id="PF00112">
    <property type="entry name" value="Peptidase_C1"/>
    <property type="match status" value="1"/>
</dbReference>
<dbReference type="InterPro" id="IPR013201">
    <property type="entry name" value="Prot_inhib_I29"/>
</dbReference>
<dbReference type="Gene3D" id="3.90.70.10">
    <property type="entry name" value="Cysteine proteinases"/>
    <property type="match status" value="1"/>
</dbReference>
<dbReference type="EMBL" id="JAPDFW010000102">
    <property type="protein sequence ID" value="KAJ5069877.1"/>
    <property type="molecule type" value="Genomic_DNA"/>
</dbReference>
<dbReference type="InterPro" id="IPR038765">
    <property type="entry name" value="Papain-like_cys_pep_sf"/>
</dbReference>
<dbReference type="Pfam" id="PF08246">
    <property type="entry name" value="Inhibitor_I29"/>
    <property type="match status" value="1"/>
</dbReference>
<dbReference type="SUPFAM" id="SSF54001">
    <property type="entry name" value="Cysteine proteinases"/>
    <property type="match status" value="1"/>
</dbReference>
<dbReference type="SMART" id="SM00645">
    <property type="entry name" value="Pept_C1"/>
    <property type="match status" value="1"/>
</dbReference>
<feature type="domain" description="Cathepsin propeptide inhibitor" evidence="4">
    <location>
        <begin position="40"/>
        <end position="96"/>
    </location>
</feature>
<dbReference type="InterPro" id="IPR000668">
    <property type="entry name" value="Peptidase_C1A_C"/>
</dbReference>
<protein>
    <submittedName>
        <fullName evidence="5">Cathepsin l1</fullName>
    </submittedName>
</protein>
<evidence type="ECO:0000259" key="4">
    <source>
        <dbReference type="SMART" id="SM00848"/>
    </source>
</evidence>
<dbReference type="GO" id="GO:0006508">
    <property type="term" value="P:proteolysis"/>
    <property type="evidence" value="ECO:0007669"/>
    <property type="project" value="InterPro"/>
</dbReference>
<keyword evidence="6" id="KW-1185">Reference proteome</keyword>
<dbReference type="Proteomes" id="UP001149090">
    <property type="component" value="Unassembled WGS sequence"/>
</dbReference>
<evidence type="ECO:0000259" key="3">
    <source>
        <dbReference type="SMART" id="SM00645"/>
    </source>
</evidence>
<dbReference type="GO" id="GO:0008234">
    <property type="term" value="F:cysteine-type peptidase activity"/>
    <property type="evidence" value="ECO:0007669"/>
    <property type="project" value="InterPro"/>
</dbReference>